<reference evidence="2" key="2">
    <citation type="journal article" date="2013" name="PLoS Genet.">
        <title>Comparative genome structure, secondary metabolite, and effector coding capacity across Cochliobolus pathogens.</title>
        <authorList>
            <person name="Condon B.J."/>
            <person name="Leng Y."/>
            <person name="Wu D."/>
            <person name="Bushley K.E."/>
            <person name="Ohm R.A."/>
            <person name="Otillar R."/>
            <person name="Martin J."/>
            <person name="Schackwitz W."/>
            <person name="Grimwood J."/>
            <person name="MohdZainudin N."/>
            <person name="Xue C."/>
            <person name="Wang R."/>
            <person name="Manning V.A."/>
            <person name="Dhillon B."/>
            <person name="Tu Z.J."/>
            <person name="Steffenson B.J."/>
            <person name="Salamov A."/>
            <person name="Sun H."/>
            <person name="Lowry S."/>
            <person name="LaButti K."/>
            <person name="Han J."/>
            <person name="Copeland A."/>
            <person name="Lindquist E."/>
            <person name="Barry K."/>
            <person name="Schmutz J."/>
            <person name="Baker S.E."/>
            <person name="Ciuffetti L.M."/>
            <person name="Grigoriev I.V."/>
            <person name="Zhong S."/>
            <person name="Turgeon B.G."/>
        </authorList>
    </citation>
    <scope>NUCLEOTIDE SEQUENCE [LARGE SCALE GENOMIC DNA]</scope>
    <source>
        <strain evidence="2">ND90Pr / ATCC 201652</strain>
    </source>
</reference>
<evidence type="ECO:0000313" key="2">
    <source>
        <dbReference type="Proteomes" id="UP000016934"/>
    </source>
</evidence>
<dbReference type="RefSeq" id="XP_007702908.1">
    <property type="nucleotide sequence ID" value="XM_007704718.1"/>
</dbReference>
<protein>
    <submittedName>
        <fullName evidence="1">Uncharacterized protein</fullName>
    </submittedName>
</protein>
<evidence type="ECO:0000313" key="1">
    <source>
        <dbReference type="EMBL" id="EMD61604.1"/>
    </source>
</evidence>
<name>M2R326_COCSN</name>
<dbReference type="HOGENOM" id="CLU_143601_0_0_1"/>
<organism evidence="1 2">
    <name type="scientific">Cochliobolus sativus (strain ND90Pr / ATCC 201652)</name>
    <name type="common">Common root rot and spot blotch fungus</name>
    <name type="synonym">Bipolaris sorokiniana</name>
    <dbReference type="NCBI Taxonomy" id="665912"/>
    <lineage>
        <taxon>Eukaryota</taxon>
        <taxon>Fungi</taxon>
        <taxon>Dikarya</taxon>
        <taxon>Ascomycota</taxon>
        <taxon>Pezizomycotina</taxon>
        <taxon>Dothideomycetes</taxon>
        <taxon>Pleosporomycetidae</taxon>
        <taxon>Pleosporales</taxon>
        <taxon>Pleosporineae</taxon>
        <taxon>Pleosporaceae</taxon>
        <taxon>Bipolaris</taxon>
    </lineage>
</organism>
<dbReference type="GeneID" id="19134818"/>
<sequence>MWWRRHHSRAQPCLVFKAVPGCQTHHTYRSPAQCPRYPRHPQVADYHYFQVTVPLSSSSPLLAENYTACLWPEFKQKGCATSCSQLCKYTMYTVYTYPACMYIHWYMQSVYLPGRW</sequence>
<accession>M2R326</accession>
<dbReference type="AlphaFoldDB" id="M2R326"/>
<dbReference type="Proteomes" id="UP000016934">
    <property type="component" value="Unassembled WGS sequence"/>
</dbReference>
<keyword evidence="2" id="KW-1185">Reference proteome</keyword>
<dbReference type="EMBL" id="KB445648">
    <property type="protein sequence ID" value="EMD61604.1"/>
    <property type="molecule type" value="Genomic_DNA"/>
</dbReference>
<reference evidence="1 2" key="1">
    <citation type="journal article" date="2012" name="PLoS Pathog.">
        <title>Diverse lifestyles and strategies of plant pathogenesis encoded in the genomes of eighteen Dothideomycetes fungi.</title>
        <authorList>
            <person name="Ohm R.A."/>
            <person name="Feau N."/>
            <person name="Henrissat B."/>
            <person name="Schoch C.L."/>
            <person name="Horwitz B.A."/>
            <person name="Barry K.W."/>
            <person name="Condon B.J."/>
            <person name="Copeland A.C."/>
            <person name="Dhillon B."/>
            <person name="Glaser F."/>
            <person name="Hesse C.N."/>
            <person name="Kosti I."/>
            <person name="LaButti K."/>
            <person name="Lindquist E.A."/>
            <person name="Lucas S."/>
            <person name="Salamov A.A."/>
            <person name="Bradshaw R.E."/>
            <person name="Ciuffetti L."/>
            <person name="Hamelin R.C."/>
            <person name="Kema G.H.J."/>
            <person name="Lawrence C."/>
            <person name="Scott J.A."/>
            <person name="Spatafora J.W."/>
            <person name="Turgeon B.G."/>
            <person name="de Wit P.J.G.M."/>
            <person name="Zhong S."/>
            <person name="Goodwin S.B."/>
            <person name="Grigoriev I.V."/>
        </authorList>
    </citation>
    <scope>NUCLEOTIDE SEQUENCE [LARGE SCALE GENOMIC DNA]</scope>
    <source>
        <strain evidence="2">ND90Pr / ATCC 201652</strain>
    </source>
</reference>
<proteinExistence type="predicted"/>
<dbReference type="KEGG" id="bsc:COCSADRAFT_233112"/>
<dbReference type="OMA" id="VPGCQTH"/>
<dbReference type="OrthoDB" id="10524746at2759"/>
<gene>
    <name evidence="1" type="ORF">COCSADRAFT_233112</name>
</gene>